<evidence type="ECO:0000313" key="2">
    <source>
        <dbReference type="Proteomes" id="UP001065593"/>
    </source>
</evidence>
<evidence type="ECO:0000313" key="1">
    <source>
        <dbReference type="EMBL" id="GLC89355.1"/>
    </source>
</evidence>
<accession>A0ABQ5NLX3</accession>
<dbReference type="RefSeq" id="WP_264989087.1">
    <property type="nucleotide sequence ID" value="NZ_BRZA01000002.1"/>
</dbReference>
<keyword evidence="2" id="KW-1185">Reference proteome</keyword>
<reference evidence="1" key="1">
    <citation type="submission" date="2022-08" db="EMBL/GenBank/DDBJ databases">
        <title>Draft genome sequence of Lysinibacillus sp. strain KH24.</title>
        <authorList>
            <person name="Kanbe H."/>
            <person name="Itoh H."/>
        </authorList>
    </citation>
    <scope>NUCLEOTIDE SEQUENCE</scope>
    <source>
        <strain evidence="1">KH24</strain>
    </source>
</reference>
<dbReference type="EMBL" id="BRZA01000002">
    <property type="protein sequence ID" value="GLC89355.1"/>
    <property type="molecule type" value="Genomic_DNA"/>
</dbReference>
<proteinExistence type="predicted"/>
<sequence>MARLVEPRYDSTGKLIQLHDVLKDEETGEMAIVVQAKNKAGVRGLAVENKIIGLSDWLDVYPDAVWTTVGNAGISSHDVD</sequence>
<protein>
    <recommendedName>
        <fullName evidence="3">Restriction endonuclease type IV Mrr domain-containing protein</fullName>
    </recommendedName>
</protein>
<evidence type="ECO:0008006" key="3">
    <source>
        <dbReference type="Google" id="ProtNLM"/>
    </source>
</evidence>
<dbReference type="Proteomes" id="UP001065593">
    <property type="component" value="Unassembled WGS sequence"/>
</dbReference>
<comment type="caution">
    <text evidence="1">The sequence shown here is derived from an EMBL/GenBank/DDBJ whole genome shotgun (WGS) entry which is preliminary data.</text>
</comment>
<organism evidence="1 2">
    <name type="scientific">Lysinibacillus piscis</name>
    <dbReference type="NCBI Taxonomy" id="2518931"/>
    <lineage>
        <taxon>Bacteria</taxon>
        <taxon>Bacillati</taxon>
        <taxon>Bacillota</taxon>
        <taxon>Bacilli</taxon>
        <taxon>Bacillales</taxon>
        <taxon>Bacillaceae</taxon>
        <taxon>Lysinibacillus</taxon>
    </lineage>
</organism>
<gene>
    <name evidence="1" type="ORF">LYSBPC_24820</name>
</gene>
<name>A0ABQ5NLX3_9BACI</name>